<dbReference type="RefSeq" id="XP_052944237.1">
    <property type="nucleotide sequence ID" value="XM_053089876.1"/>
</dbReference>
<sequence>MSTQTDAEATAPQLAAVCRLPAELIGRFAALSGDEKTVRVMMGTCRRWREAAEAALRPHLASKTVVVEPPMMKSRFTSIRALDDKAAKTRLSQLDQTSQRFERHLKAYPPSSEHLRKLTIEVNDQTVDITWRQLDRLMNQLEELNVHVFDGSWSDMDVCDHDDIDTENPGDGGDLWDCEKSLGGGYWPCNYGTSVPNALRKLSLSATSRVFQHLQSLSEYISELRELSLGTHWSDDDVHATWTGPGTYIPSMPHLTRFTLVGGWQTIRDAVAILPRFPALRELIIYFPGYTFPGQRAKYKTTWPAVIARSLSYYYTATNLALYGPLAAYILTSVQEIQQTPKFQQALCSVTMLSLEAEVAQGMTHCYPLLDTTWLHKNPSLPALQHITFVLPSAKHQNRLAVGPDDTPSGEVEAPSHISQRRLRALFKRYDTLRQIQWVVGYPDDPFSARVPDVQLQPGVALSVDRPEIGADGKEEPLVFLRAEGV</sequence>
<dbReference type="Proteomes" id="UP001164286">
    <property type="component" value="Unassembled WGS sequence"/>
</dbReference>
<proteinExistence type="predicted"/>
<comment type="caution">
    <text evidence="1">The sequence shown here is derived from an EMBL/GenBank/DDBJ whole genome shotgun (WGS) entry which is preliminary data.</text>
</comment>
<keyword evidence="2" id="KW-1185">Reference proteome</keyword>
<dbReference type="GeneID" id="77729081"/>
<dbReference type="AlphaFoldDB" id="A0AA38H5K1"/>
<dbReference type="EMBL" id="JAKWFO010000007">
    <property type="protein sequence ID" value="KAI9634460.1"/>
    <property type="molecule type" value="Genomic_DNA"/>
</dbReference>
<reference evidence="1" key="1">
    <citation type="journal article" date="2022" name="G3 (Bethesda)">
        <title>High quality genome of the basidiomycete yeast Dioszegia hungarica PDD-24b-2 isolated from cloud water.</title>
        <authorList>
            <person name="Jarrige D."/>
            <person name="Haridas S."/>
            <person name="Bleykasten-Grosshans C."/>
            <person name="Joly M."/>
            <person name="Nadalig T."/>
            <person name="Sancelme M."/>
            <person name="Vuilleumier S."/>
            <person name="Grigoriev I.V."/>
            <person name="Amato P."/>
            <person name="Bringel F."/>
        </authorList>
    </citation>
    <scope>NUCLEOTIDE SEQUENCE</scope>
    <source>
        <strain evidence="1">PDD-24b-2</strain>
    </source>
</reference>
<gene>
    <name evidence="1" type="ORF">MKK02DRAFT_37991</name>
</gene>
<evidence type="ECO:0000313" key="2">
    <source>
        <dbReference type="Proteomes" id="UP001164286"/>
    </source>
</evidence>
<name>A0AA38H5K1_9TREE</name>
<protein>
    <submittedName>
        <fullName evidence="1">Uncharacterized protein</fullName>
    </submittedName>
</protein>
<accession>A0AA38H5K1</accession>
<organism evidence="1 2">
    <name type="scientific">Dioszegia hungarica</name>
    <dbReference type="NCBI Taxonomy" id="4972"/>
    <lineage>
        <taxon>Eukaryota</taxon>
        <taxon>Fungi</taxon>
        <taxon>Dikarya</taxon>
        <taxon>Basidiomycota</taxon>
        <taxon>Agaricomycotina</taxon>
        <taxon>Tremellomycetes</taxon>
        <taxon>Tremellales</taxon>
        <taxon>Bulleribasidiaceae</taxon>
        <taxon>Dioszegia</taxon>
    </lineage>
</organism>
<evidence type="ECO:0000313" key="1">
    <source>
        <dbReference type="EMBL" id="KAI9634460.1"/>
    </source>
</evidence>